<dbReference type="Proteomes" id="UP001234989">
    <property type="component" value="Chromosome 11"/>
</dbReference>
<protein>
    <submittedName>
        <fullName evidence="1">Uncharacterized protein</fullName>
    </submittedName>
</protein>
<name>A0AAF0V1T6_SOLVR</name>
<proteinExistence type="predicted"/>
<feature type="non-terminal residue" evidence="1">
    <location>
        <position position="1"/>
    </location>
</feature>
<sequence length="75" mass="8939">QFPSSVVLFPKPLINPPFRSSHRYFYYREAYKSKNGKKKRKLHKLDYSCVQGTNPIRNGWCELFKCSISRYISYA</sequence>
<dbReference type="EMBL" id="CP133622">
    <property type="protein sequence ID" value="WMV55296.1"/>
    <property type="molecule type" value="Genomic_DNA"/>
</dbReference>
<keyword evidence="2" id="KW-1185">Reference proteome</keyword>
<dbReference type="AlphaFoldDB" id="A0AAF0V1T6"/>
<evidence type="ECO:0000313" key="1">
    <source>
        <dbReference type="EMBL" id="WMV55296.1"/>
    </source>
</evidence>
<evidence type="ECO:0000313" key="2">
    <source>
        <dbReference type="Proteomes" id="UP001234989"/>
    </source>
</evidence>
<accession>A0AAF0V1T6</accession>
<organism evidence="1 2">
    <name type="scientific">Solanum verrucosum</name>
    <dbReference type="NCBI Taxonomy" id="315347"/>
    <lineage>
        <taxon>Eukaryota</taxon>
        <taxon>Viridiplantae</taxon>
        <taxon>Streptophyta</taxon>
        <taxon>Embryophyta</taxon>
        <taxon>Tracheophyta</taxon>
        <taxon>Spermatophyta</taxon>
        <taxon>Magnoliopsida</taxon>
        <taxon>eudicotyledons</taxon>
        <taxon>Gunneridae</taxon>
        <taxon>Pentapetalae</taxon>
        <taxon>asterids</taxon>
        <taxon>lamiids</taxon>
        <taxon>Solanales</taxon>
        <taxon>Solanaceae</taxon>
        <taxon>Solanoideae</taxon>
        <taxon>Solaneae</taxon>
        <taxon>Solanum</taxon>
    </lineage>
</organism>
<gene>
    <name evidence="1" type="ORF">MTR67_048681</name>
</gene>
<reference evidence="1" key="1">
    <citation type="submission" date="2023-08" db="EMBL/GenBank/DDBJ databases">
        <title>A de novo genome assembly of Solanum verrucosum Schlechtendal, a Mexican diploid species geographically isolated from the other diploid A-genome species in potato relatives.</title>
        <authorList>
            <person name="Hosaka K."/>
        </authorList>
    </citation>
    <scope>NUCLEOTIDE SEQUENCE</scope>
    <source>
        <tissue evidence="1">Young leaves</tissue>
    </source>
</reference>